<evidence type="ECO:0000313" key="6">
    <source>
        <dbReference type="Proteomes" id="UP000019666"/>
    </source>
</evidence>
<dbReference type="GO" id="GO:0005829">
    <property type="term" value="C:cytosol"/>
    <property type="evidence" value="ECO:0007669"/>
    <property type="project" value="TreeGrafter"/>
</dbReference>
<comment type="similarity">
    <text evidence="1">Belongs to the Skp family.</text>
</comment>
<dbReference type="EMBL" id="AOSK01000032">
    <property type="protein sequence ID" value="EYD77266.1"/>
    <property type="molecule type" value="Genomic_DNA"/>
</dbReference>
<dbReference type="PANTHER" id="PTHR35089:SF1">
    <property type="entry name" value="CHAPERONE PROTEIN SKP"/>
    <property type="match status" value="1"/>
</dbReference>
<accession>A0A017HSA0</accession>
<keyword evidence="6" id="KW-1185">Reference proteome</keyword>
<protein>
    <submittedName>
        <fullName evidence="5">Outer membrane protein H</fullName>
    </submittedName>
</protein>
<evidence type="ECO:0000313" key="5">
    <source>
        <dbReference type="EMBL" id="EYD77266.1"/>
    </source>
</evidence>
<comment type="caution">
    <text evidence="5">The sequence shown here is derived from an EMBL/GenBank/DDBJ whole genome shotgun (WGS) entry which is preliminary data.</text>
</comment>
<feature type="signal peptide" evidence="4">
    <location>
        <begin position="1"/>
        <end position="21"/>
    </location>
</feature>
<dbReference type="GO" id="GO:0050821">
    <property type="term" value="P:protein stabilization"/>
    <property type="evidence" value="ECO:0007669"/>
    <property type="project" value="TreeGrafter"/>
</dbReference>
<name>A0A017HSA0_9RHOB</name>
<feature type="chain" id="PRO_5001496060" evidence="4">
    <location>
        <begin position="22"/>
        <end position="211"/>
    </location>
</feature>
<dbReference type="InterPro" id="IPR024930">
    <property type="entry name" value="Skp_dom_sf"/>
</dbReference>
<evidence type="ECO:0000256" key="2">
    <source>
        <dbReference type="ARBA" id="ARBA00022729"/>
    </source>
</evidence>
<dbReference type="AlphaFoldDB" id="A0A017HSA0"/>
<sequence length="211" mass="22330">MRLRALVAALLLGLASGPAVAQDDLSMGQVRSPILTIDVDRLVAETRYGQRLGQDLKTQEEALAAENRRIEAELTAEESSLTERRPTMEVAAFRAEAEAFDAKVQRIRAEQDAKEQALSGAVNEGRTEFLNAATPVLAQLMIDRGAAVILQRRDVFLGASLIDITDEAVAAIDAQLGDGRTRGGEAVPDSSGEEAPAPRPGGAAGPGTQDD</sequence>
<feature type="region of interest" description="Disordered" evidence="3">
    <location>
        <begin position="176"/>
        <end position="211"/>
    </location>
</feature>
<dbReference type="GO" id="GO:0051082">
    <property type="term" value="F:unfolded protein binding"/>
    <property type="evidence" value="ECO:0007669"/>
    <property type="project" value="InterPro"/>
</dbReference>
<evidence type="ECO:0000256" key="1">
    <source>
        <dbReference type="ARBA" id="ARBA00009091"/>
    </source>
</evidence>
<evidence type="ECO:0000256" key="3">
    <source>
        <dbReference type="SAM" id="MobiDB-lite"/>
    </source>
</evidence>
<dbReference type="InterPro" id="IPR005632">
    <property type="entry name" value="Chaperone_Skp"/>
</dbReference>
<reference evidence="5 6" key="1">
    <citation type="submission" date="2013-02" db="EMBL/GenBank/DDBJ databases">
        <authorList>
            <person name="Fiebig A."/>
            <person name="Goeker M."/>
            <person name="Klenk H.-P.P."/>
        </authorList>
    </citation>
    <scope>NUCLEOTIDE SEQUENCE [LARGE SCALE GENOMIC DNA]</scope>
    <source>
        <strain evidence="5 6">DSM 19309</strain>
    </source>
</reference>
<dbReference type="STRING" id="442562.Rumeso_01213"/>
<keyword evidence="2 4" id="KW-0732">Signal</keyword>
<dbReference type="PANTHER" id="PTHR35089">
    <property type="entry name" value="CHAPERONE PROTEIN SKP"/>
    <property type="match status" value="1"/>
</dbReference>
<gene>
    <name evidence="5" type="ORF">Rumeso_01213</name>
</gene>
<dbReference type="Gene3D" id="3.30.910.20">
    <property type="entry name" value="Skp domain"/>
    <property type="match status" value="1"/>
</dbReference>
<proteinExistence type="inferred from homology"/>
<dbReference type="OrthoDB" id="7868372at2"/>
<dbReference type="SUPFAM" id="SSF111384">
    <property type="entry name" value="OmpH-like"/>
    <property type="match status" value="1"/>
</dbReference>
<dbReference type="HOGENOM" id="CLU_085354_1_1_5"/>
<dbReference type="Pfam" id="PF03938">
    <property type="entry name" value="OmpH"/>
    <property type="match status" value="1"/>
</dbReference>
<dbReference type="Proteomes" id="UP000019666">
    <property type="component" value="Unassembled WGS sequence"/>
</dbReference>
<dbReference type="SMART" id="SM00935">
    <property type="entry name" value="OmpH"/>
    <property type="match status" value="1"/>
</dbReference>
<evidence type="ECO:0000256" key="4">
    <source>
        <dbReference type="SAM" id="SignalP"/>
    </source>
</evidence>
<organism evidence="5 6">
    <name type="scientific">Rubellimicrobium mesophilum DSM 19309</name>
    <dbReference type="NCBI Taxonomy" id="442562"/>
    <lineage>
        <taxon>Bacteria</taxon>
        <taxon>Pseudomonadati</taxon>
        <taxon>Pseudomonadota</taxon>
        <taxon>Alphaproteobacteria</taxon>
        <taxon>Rhodobacterales</taxon>
        <taxon>Roseobacteraceae</taxon>
        <taxon>Rubellimicrobium</taxon>
    </lineage>
</organism>
<dbReference type="RefSeq" id="WP_051521126.1">
    <property type="nucleotide sequence ID" value="NZ_KK088561.1"/>
</dbReference>